<comment type="caution">
    <text evidence="1">The sequence shown here is derived from an EMBL/GenBank/DDBJ whole genome shotgun (WGS) entry which is preliminary data.</text>
</comment>
<organism evidence="1 2">
    <name type="scientific">Corallococcus aberystwythensis</name>
    <dbReference type="NCBI Taxonomy" id="2316722"/>
    <lineage>
        <taxon>Bacteria</taxon>
        <taxon>Pseudomonadati</taxon>
        <taxon>Myxococcota</taxon>
        <taxon>Myxococcia</taxon>
        <taxon>Myxococcales</taxon>
        <taxon>Cystobacterineae</taxon>
        <taxon>Myxococcaceae</taxon>
        <taxon>Corallococcus</taxon>
    </lineage>
</organism>
<gene>
    <name evidence="1" type="ORF">D7W81_40990</name>
</gene>
<feature type="non-terminal residue" evidence="1">
    <location>
        <position position="41"/>
    </location>
</feature>
<dbReference type="EMBL" id="RAWK01000508">
    <property type="protein sequence ID" value="RKH50669.1"/>
    <property type="molecule type" value="Genomic_DNA"/>
</dbReference>
<name>A0A3A8P481_9BACT</name>
<keyword evidence="2" id="KW-1185">Reference proteome</keyword>
<accession>A0A3A8P481</accession>
<proteinExistence type="predicted"/>
<sequence>MVRVGLVAYVEEQLERDIAQRRLPRNGGLASERKMARRFGV</sequence>
<dbReference type="AlphaFoldDB" id="A0A3A8P481"/>
<evidence type="ECO:0000313" key="2">
    <source>
        <dbReference type="Proteomes" id="UP000267003"/>
    </source>
</evidence>
<evidence type="ECO:0000313" key="1">
    <source>
        <dbReference type="EMBL" id="RKH50669.1"/>
    </source>
</evidence>
<reference evidence="2" key="1">
    <citation type="submission" date="2018-09" db="EMBL/GenBank/DDBJ databases">
        <authorList>
            <person name="Livingstone P.G."/>
            <person name="Whitworth D.E."/>
        </authorList>
    </citation>
    <scope>NUCLEOTIDE SEQUENCE [LARGE SCALE GENOMIC DNA]</scope>
    <source>
        <strain evidence="2">AB050A</strain>
    </source>
</reference>
<dbReference type="Proteomes" id="UP000267003">
    <property type="component" value="Unassembled WGS sequence"/>
</dbReference>
<protein>
    <submittedName>
        <fullName evidence="1">GntR family transcriptional regulator</fullName>
    </submittedName>
</protein>